<evidence type="ECO:0000256" key="1">
    <source>
        <dbReference type="SAM" id="MobiDB-lite"/>
    </source>
</evidence>
<reference evidence="3" key="1">
    <citation type="journal article" date="2019" name="Int. J. Syst. Evol. Microbiol.">
        <title>The Global Catalogue of Microorganisms (GCM) 10K type strain sequencing project: providing services to taxonomists for standard genome sequencing and annotation.</title>
        <authorList>
            <consortium name="The Broad Institute Genomics Platform"/>
            <consortium name="The Broad Institute Genome Sequencing Center for Infectious Disease"/>
            <person name="Wu L."/>
            <person name="Ma J."/>
        </authorList>
    </citation>
    <scope>NUCLEOTIDE SEQUENCE [LARGE SCALE GENOMIC DNA]</scope>
    <source>
        <strain evidence="3">ZS-22-S1</strain>
    </source>
</reference>
<proteinExistence type="predicted"/>
<protein>
    <submittedName>
        <fullName evidence="2">Uncharacterized protein</fullName>
    </submittedName>
</protein>
<dbReference type="RefSeq" id="WP_378056538.1">
    <property type="nucleotide sequence ID" value="NZ_JBHSIS010000006.1"/>
</dbReference>
<evidence type="ECO:0000313" key="2">
    <source>
        <dbReference type="EMBL" id="MFC4854607.1"/>
    </source>
</evidence>
<accession>A0ABV9S037</accession>
<comment type="caution">
    <text evidence="2">The sequence shown here is derived from an EMBL/GenBank/DDBJ whole genome shotgun (WGS) entry which is preliminary data.</text>
</comment>
<dbReference type="EMBL" id="JBHSIS010000006">
    <property type="protein sequence ID" value="MFC4854607.1"/>
    <property type="molecule type" value="Genomic_DNA"/>
</dbReference>
<evidence type="ECO:0000313" key="3">
    <source>
        <dbReference type="Proteomes" id="UP001595859"/>
    </source>
</evidence>
<name>A0ABV9S037_9PSEU</name>
<dbReference type="Proteomes" id="UP001595859">
    <property type="component" value="Unassembled WGS sequence"/>
</dbReference>
<keyword evidence="3" id="KW-1185">Reference proteome</keyword>
<gene>
    <name evidence="2" type="ORF">ACFPCV_13940</name>
</gene>
<organism evidence="2 3">
    <name type="scientific">Actinophytocola glycyrrhizae</name>
    <dbReference type="NCBI Taxonomy" id="2044873"/>
    <lineage>
        <taxon>Bacteria</taxon>
        <taxon>Bacillati</taxon>
        <taxon>Actinomycetota</taxon>
        <taxon>Actinomycetes</taxon>
        <taxon>Pseudonocardiales</taxon>
        <taxon>Pseudonocardiaceae</taxon>
    </lineage>
</organism>
<sequence length="207" mass="22236">MVTLAGQRPDDDGAAPQRPLLYEPDDNDAAARGACVDLAMGGDDDCEPYQEVAVPGDPDEILAATNRHVQCAVFTDAVEAVFGTTYRPVTWAAHCFFVAPDHVLEINVNLNPIDAPADYGRGEVYSDRRETEIAGRPAVTFRSNSNAFFDIYLSPHGDLKAQGNLHVGLRAMGGRGTDHGARHVAVDRKHTEAAVKVMAAAVGKYFA</sequence>
<feature type="region of interest" description="Disordered" evidence="1">
    <location>
        <begin position="1"/>
        <end position="28"/>
    </location>
</feature>